<dbReference type="AlphaFoldDB" id="A0A1B1U422"/>
<dbReference type="Pfam" id="PF07510">
    <property type="entry name" value="GmrSD_C"/>
    <property type="match status" value="1"/>
</dbReference>
<dbReference type="PANTHER" id="PTHR35149">
    <property type="entry name" value="SLL5132 PROTEIN"/>
    <property type="match status" value="1"/>
</dbReference>
<dbReference type="Proteomes" id="UP000092884">
    <property type="component" value="Chromosome"/>
</dbReference>
<dbReference type="PANTHER" id="PTHR35149:SF1">
    <property type="entry name" value="DUF5655 DOMAIN-CONTAINING PROTEIN"/>
    <property type="match status" value="1"/>
</dbReference>
<sequence length="612" mass="73130">MADSNNPQTILRSIGELEDKKFFVPHYQRGYRWGVNEVKALIEDIWDFHQHKQDGDYYCLQPIVVKKDGETYRVIDGQQRLTTIFLIERFLKEEKEEKEEALFKIEYETRKDSSDFLKKIAKTPKERAGNIDFYHFVQAYDTIKDAFGGIDEVEFLDTLKKHCKVLWYEIGEDEDEINVFLRLNIGKIPLRESENIKALFLLSREDIDVKDRARFWYEKEKRARADNDFRYCVLSPISENDIERVRGKEPVLKDDIQRMEVYLKAIAYDQKSKKSKVNLFDYFYEIYNGKNNNITLDNKWEELERCVRNLEGFASNNQTNQKIDREIFHYLGFLTYLKLPLSEVYKLWEEKAELSKEQFAEVLLEEIRKLLAKKIQNFIEKKKLKLDKKLDYLDELNYYENSDEIKQILLLCNLEISNQSNKYFEFNRFVLEQWSLEHIHAQKSQSIKNKIAKEGKDEVIKWLEKEVKRYIKEIEEDNPLISDIEKYIDKINGKKEISNKDLKDDEIFNKIDEYFKNNLSLNEISNLTLLDRSSNSSLGNHIFSEKRKKIEELARGNKFIPILTQKVFDKSIEGLDYSTKDFFSKTDREAYKQYIKDLVSKYLNDTEENNEK</sequence>
<accession>A0A1B1U422</accession>
<keyword evidence="4" id="KW-1185">Reference proteome</keyword>
<evidence type="ECO:0000313" key="3">
    <source>
        <dbReference type="EMBL" id="ANV97510.1"/>
    </source>
</evidence>
<name>A0A1B1U422_9HELI</name>
<dbReference type="Pfam" id="PF03235">
    <property type="entry name" value="GmrSD_N"/>
    <property type="match status" value="1"/>
</dbReference>
<organism evidence="3 4">
    <name type="scientific">Helicobacter enhydrae</name>
    <dbReference type="NCBI Taxonomy" id="222136"/>
    <lineage>
        <taxon>Bacteria</taxon>
        <taxon>Pseudomonadati</taxon>
        <taxon>Campylobacterota</taxon>
        <taxon>Epsilonproteobacteria</taxon>
        <taxon>Campylobacterales</taxon>
        <taxon>Helicobacteraceae</taxon>
        <taxon>Helicobacter</taxon>
    </lineage>
</organism>
<feature type="domain" description="GmrSD restriction endonucleases C-terminal" evidence="2">
    <location>
        <begin position="517"/>
        <end position="552"/>
    </location>
</feature>
<dbReference type="EMBL" id="CP016503">
    <property type="protein sequence ID" value="ANV97510.1"/>
    <property type="molecule type" value="Genomic_DNA"/>
</dbReference>
<evidence type="ECO:0008006" key="5">
    <source>
        <dbReference type="Google" id="ProtNLM"/>
    </source>
</evidence>
<dbReference type="RefSeq" id="WP_066338610.1">
    <property type="nucleotide sequence ID" value="NZ_CP016503.1"/>
</dbReference>
<proteinExistence type="predicted"/>
<dbReference type="InterPro" id="IPR004919">
    <property type="entry name" value="GmrSD_N"/>
</dbReference>
<dbReference type="OrthoDB" id="9798761at2"/>
<dbReference type="InterPro" id="IPR011089">
    <property type="entry name" value="GmrSD_C"/>
</dbReference>
<dbReference type="KEGG" id="het:BBW65_01195"/>
<reference evidence="4" key="1">
    <citation type="submission" date="2016-07" db="EMBL/GenBank/DDBJ databases">
        <authorList>
            <person name="Florea S."/>
            <person name="Webb J.S."/>
            <person name="Jaromczyk J."/>
            <person name="Schardl C.L."/>
        </authorList>
    </citation>
    <scope>NUCLEOTIDE SEQUENCE [LARGE SCALE GENOMIC DNA]</scope>
    <source>
        <strain evidence="4">MIT 01-6242</strain>
    </source>
</reference>
<evidence type="ECO:0000313" key="4">
    <source>
        <dbReference type="Proteomes" id="UP000092884"/>
    </source>
</evidence>
<dbReference type="STRING" id="222136.BBW65_01195"/>
<feature type="domain" description="GmrSD restriction endonucleases N-terminal" evidence="1">
    <location>
        <begin position="19"/>
        <end position="201"/>
    </location>
</feature>
<protein>
    <recommendedName>
        <fullName evidence="5">DUF262 domain-containing protein</fullName>
    </recommendedName>
</protein>
<gene>
    <name evidence="3" type="ORF">BBW65_01195</name>
</gene>
<evidence type="ECO:0000259" key="2">
    <source>
        <dbReference type="Pfam" id="PF07510"/>
    </source>
</evidence>
<evidence type="ECO:0000259" key="1">
    <source>
        <dbReference type="Pfam" id="PF03235"/>
    </source>
</evidence>